<dbReference type="AlphaFoldDB" id="A0A9K3EM05"/>
<gene>
    <name evidence="1" type="ORF">HanXRQr2_Chr13g0615961</name>
</gene>
<proteinExistence type="predicted"/>
<dbReference type="Gramene" id="mRNA:HanXRQr2_Chr13g0615961">
    <property type="protein sequence ID" value="mRNA:HanXRQr2_Chr13g0615961"/>
    <property type="gene ID" value="HanXRQr2_Chr13g0615961"/>
</dbReference>
<reference evidence="1" key="2">
    <citation type="submission" date="2020-06" db="EMBL/GenBank/DDBJ databases">
        <title>Helianthus annuus Genome sequencing and assembly Release 2.</title>
        <authorList>
            <person name="Gouzy J."/>
            <person name="Langlade N."/>
            <person name="Munos S."/>
        </authorList>
    </citation>
    <scope>NUCLEOTIDE SEQUENCE</scope>
    <source>
        <tissue evidence="1">Leaves</tissue>
    </source>
</reference>
<comment type="caution">
    <text evidence="1">The sequence shown here is derived from an EMBL/GenBank/DDBJ whole genome shotgun (WGS) entry which is preliminary data.</text>
</comment>
<dbReference type="EMBL" id="MNCJ02000328">
    <property type="protein sequence ID" value="KAF5775787.1"/>
    <property type="molecule type" value="Genomic_DNA"/>
</dbReference>
<keyword evidence="2" id="KW-1185">Reference proteome</keyword>
<protein>
    <submittedName>
        <fullName evidence="1">Uncharacterized protein</fullName>
    </submittedName>
</protein>
<evidence type="ECO:0000313" key="1">
    <source>
        <dbReference type="EMBL" id="KAF5775787.1"/>
    </source>
</evidence>
<dbReference type="Proteomes" id="UP000215914">
    <property type="component" value="Unassembled WGS sequence"/>
</dbReference>
<reference evidence="1" key="1">
    <citation type="journal article" date="2017" name="Nature">
        <title>The sunflower genome provides insights into oil metabolism, flowering and Asterid evolution.</title>
        <authorList>
            <person name="Badouin H."/>
            <person name="Gouzy J."/>
            <person name="Grassa C.J."/>
            <person name="Murat F."/>
            <person name="Staton S.E."/>
            <person name="Cottret L."/>
            <person name="Lelandais-Briere C."/>
            <person name="Owens G.L."/>
            <person name="Carrere S."/>
            <person name="Mayjonade B."/>
            <person name="Legrand L."/>
            <person name="Gill N."/>
            <person name="Kane N.C."/>
            <person name="Bowers J.E."/>
            <person name="Hubner S."/>
            <person name="Bellec A."/>
            <person name="Berard A."/>
            <person name="Berges H."/>
            <person name="Blanchet N."/>
            <person name="Boniface M.C."/>
            <person name="Brunel D."/>
            <person name="Catrice O."/>
            <person name="Chaidir N."/>
            <person name="Claudel C."/>
            <person name="Donnadieu C."/>
            <person name="Faraut T."/>
            <person name="Fievet G."/>
            <person name="Helmstetter N."/>
            <person name="King M."/>
            <person name="Knapp S.J."/>
            <person name="Lai Z."/>
            <person name="Le Paslier M.C."/>
            <person name="Lippi Y."/>
            <person name="Lorenzon L."/>
            <person name="Mandel J.R."/>
            <person name="Marage G."/>
            <person name="Marchand G."/>
            <person name="Marquand E."/>
            <person name="Bret-Mestries E."/>
            <person name="Morien E."/>
            <person name="Nambeesan S."/>
            <person name="Nguyen T."/>
            <person name="Pegot-Espagnet P."/>
            <person name="Pouilly N."/>
            <person name="Raftis F."/>
            <person name="Sallet E."/>
            <person name="Schiex T."/>
            <person name="Thomas J."/>
            <person name="Vandecasteele C."/>
            <person name="Vares D."/>
            <person name="Vear F."/>
            <person name="Vautrin S."/>
            <person name="Crespi M."/>
            <person name="Mangin B."/>
            <person name="Burke J.M."/>
            <person name="Salse J."/>
            <person name="Munos S."/>
            <person name="Vincourt P."/>
            <person name="Rieseberg L.H."/>
            <person name="Langlade N.B."/>
        </authorList>
    </citation>
    <scope>NUCLEOTIDE SEQUENCE</scope>
    <source>
        <tissue evidence="1">Leaves</tissue>
    </source>
</reference>
<evidence type="ECO:0000313" key="2">
    <source>
        <dbReference type="Proteomes" id="UP000215914"/>
    </source>
</evidence>
<organism evidence="1 2">
    <name type="scientific">Helianthus annuus</name>
    <name type="common">Common sunflower</name>
    <dbReference type="NCBI Taxonomy" id="4232"/>
    <lineage>
        <taxon>Eukaryota</taxon>
        <taxon>Viridiplantae</taxon>
        <taxon>Streptophyta</taxon>
        <taxon>Embryophyta</taxon>
        <taxon>Tracheophyta</taxon>
        <taxon>Spermatophyta</taxon>
        <taxon>Magnoliopsida</taxon>
        <taxon>eudicotyledons</taxon>
        <taxon>Gunneridae</taxon>
        <taxon>Pentapetalae</taxon>
        <taxon>asterids</taxon>
        <taxon>campanulids</taxon>
        <taxon>Asterales</taxon>
        <taxon>Asteraceae</taxon>
        <taxon>Asteroideae</taxon>
        <taxon>Heliantheae alliance</taxon>
        <taxon>Heliantheae</taxon>
        <taxon>Helianthus</taxon>
    </lineage>
</organism>
<sequence length="42" mass="4595">MGPSDNNINANSCIYILGAMQIFSEFAHISSCTDFTLNCLTH</sequence>
<name>A0A9K3EM05_HELAN</name>
<accession>A0A9K3EM05</accession>